<protein>
    <submittedName>
        <fullName evidence="1">Uncharacterized protein</fullName>
    </submittedName>
</protein>
<sequence>MKKTIHNNIKPPYSLHDMSITAFEVTDALITMRTDTGMIDTAPPYTQVDGYVEFYDVRWDFSYVYLWSETENAKKFEGEKMFLKDFIDRFTQFCFSIMDETFGYNTTKYSGFLLSDRRHYECIVEIYHVGDRVFVEV</sequence>
<accession>A0A9D1HMJ5</accession>
<name>A0A9D1HMJ5_9FIRM</name>
<evidence type="ECO:0000313" key="2">
    <source>
        <dbReference type="Proteomes" id="UP000824124"/>
    </source>
</evidence>
<comment type="caution">
    <text evidence="1">The sequence shown here is derived from an EMBL/GenBank/DDBJ whole genome shotgun (WGS) entry which is preliminary data.</text>
</comment>
<reference evidence="1" key="1">
    <citation type="submission" date="2020-10" db="EMBL/GenBank/DDBJ databases">
        <authorList>
            <person name="Gilroy R."/>
        </authorList>
    </citation>
    <scope>NUCLEOTIDE SEQUENCE</scope>
    <source>
        <strain evidence="1">2830</strain>
    </source>
</reference>
<organism evidence="1 2">
    <name type="scientific">Candidatus Avidehalobacter gallistercoris</name>
    <dbReference type="NCBI Taxonomy" id="2840694"/>
    <lineage>
        <taxon>Bacteria</taxon>
        <taxon>Bacillati</taxon>
        <taxon>Bacillota</taxon>
        <taxon>Clostridia</taxon>
        <taxon>Eubacteriales</taxon>
        <taxon>Peptococcaceae</taxon>
        <taxon>Peptococcaceae incertae sedis</taxon>
        <taxon>Candidatus Avidehalobacter</taxon>
    </lineage>
</organism>
<evidence type="ECO:0000313" key="1">
    <source>
        <dbReference type="EMBL" id="HIU10673.1"/>
    </source>
</evidence>
<dbReference type="AlphaFoldDB" id="A0A9D1HMJ5"/>
<reference evidence="1" key="2">
    <citation type="journal article" date="2021" name="PeerJ">
        <title>Extensive microbial diversity within the chicken gut microbiome revealed by metagenomics and culture.</title>
        <authorList>
            <person name="Gilroy R."/>
            <person name="Ravi A."/>
            <person name="Getino M."/>
            <person name="Pursley I."/>
            <person name="Horton D.L."/>
            <person name="Alikhan N.F."/>
            <person name="Baker D."/>
            <person name="Gharbi K."/>
            <person name="Hall N."/>
            <person name="Watson M."/>
            <person name="Adriaenssens E.M."/>
            <person name="Foster-Nyarko E."/>
            <person name="Jarju S."/>
            <person name="Secka A."/>
            <person name="Antonio M."/>
            <person name="Oren A."/>
            <person name="Chaudhuri R.R."/>
            <person name="La Ragione R."/>
            <person name="Hildebrand F."/>
            <person name="Pallen M.J."/>
        </authorList>
    </citation>
    <scope>NUCLEOTIDE SEQUENCE</scope>
    <source>
        <strain evidence="1">2830</strain>
    </source>
</reference>
<proteinExistence type="predicted"/>
<dbReference type="Proteomes" id="UP000824124">
    <property type="component" value="Unassembled WGS sequence"/>
</dbReference>
<gene>
    <name evidence="1" type="ORF">IAB00_05470</name>
</gene>
<dbReference type="EMBL" id="DVMH01000027">
    <property type="protein sequence ID" value="HIU10673.1"/>
    <property type="molecule type" value="Genomic_DNA"/>
</dbReference>